<protein>
    <submittedName>
        <fullName evidence="1">Uncharacterized protein</fullName>
    </submittedName>
</protein>
<name>A0A8K1GUQ4_9PASS</name>
<evidence type="ECO:0000313" key="2">
    <source>
        <dbReference type="Proteomes" id="UP000796761"/>
    </source>
</evidence>
<comment type="caution">
    <text evidence="1">The sequence shown here is derived from an EMBL/GenBank/DDBJ whole genome shotgun (WGS) entry which is preliminary data.</text>
</comment>
<dbReference type="AlphaFoldDB" id="A0A8K1GUQ4"/>
<gene>
    <name evidence="1" type="ORF">HGM15179_001437</name>
</gene>
<reference evidence="1" key="1">
    <citation type="submission" date="2019-04" db="EMBL/GenBank/DDBJ databases">
        <title>Genome assembly of Zosterops borbonicus 15179.</title>
        <authorList>
            <person name="Leroy T."/>
            <person name="Anselmetti Y."/>
            <person name="Tilak M.-K."/>
            <person name="Nabholz B."/>
        </authorList>
    </citation>
    <scope>NUCLEOTIDE SEQUENCE</scope>
    <source>
        <strain evidence="1">HGM_15179</strain>
        <tissue evidence="1">Muscle</tissue>
    </source>
</reference>
<dbReference type="Proteomes" id="UP000796761">
    <property type="component" value="Unassembled WGS sequence"/>
</dbReference>
<keyword evidence="2" id="KW-1185">Reference proteome</keyword>
<sequence>MDGEGGKEDRHPLDLGFVNRDGLVAALMLRGHLGPSNHELIVTLFLGEGRVLTELPPCTSGGQTVFRRPVVRVPWEAVLKGKGVQEHWTFFKKEILEVYKQTVPTCQKTSQRVYMASHQSPLGSTPEGQRCPGRLDILQKRKS</sequence>
<organism evidence="1 2">
    <name type="scientific">Zosterops borbonicus</name>
    <dbReference type="NCBI Taxonomy" id="364589"/>
    <lineage>
        <taxon>Eukaryota</taxon>
        <taxon>Metazoa</taxon>
        <taxon>Chordata</taxon>
        <taxon>Craniata</taxon>
        <taxon>Vertebrata</taxon>
        <taxon>Euteleostomi</taxon>
        <taxon>Archelosauria</taxon>
        <taxon>Archosauria</taxon>
        <taxon>Dinosauria</taxon>
        <taxon>Saurischia</taxon>
        <taxon>Theropoda</taxon>
        <taxon>Coelurosauria</taxon>
        <taxon>Aves</taxon>
        <taxon>Neognathae</taxon>
        <taxon>Neoaves</taxon>
        <taxon>Telluraves</taxon>
        <taxon>Australaves</taxon>
        <taxon>Passeriformes</taxon>
        <taxon>Sylvioidea</taxon>
        <taxon>Zosteropidae</taxon>
        <taxon>Zosterops</taxon>
    </lineage>
</organism>
<dbReference type="EMBL" id="SWJQ01000023">
    <property type="protein sequence ID" value="TRZ25626.1"/>
    <property type="molecule type" value="Genomic_DNA"/>
</dbReference>
<evidence type="ECO:0000313" key="1">
    <source>
        <dbReference type="EMBL" id="TRZ25626.1"/>
    </source>
</evidence>
<accession>A0A8K1GUQ4</accession>
<proteinExistence type="predicted"/>